<gene>
    <name evidence="1" type="ORF">Goari_003039</name>
</gene>
<dbReference type="Proteomes" id="UP000593577">
    <property type="component" value="Unassembled WGS sequence"/>
</dbReference>
<dbReference type="EMBL" id="JABFAA010000011">
    <property type="protein sequence ID" value="MBA0696492.1"/>
    <property type="molecule type" value="Genomic_DNA"/>
</dbReference>
<reference evidence="1 2" key="1">
    <citation type="journal article" date="2019" name="Genome Biol. Evol.">
        <title>Insights into the evolution of the New World diploid cottons (Gossypium, subgenus Houzingenia) based on genome sequencing.</title>
        <authorList>
            <person name="Grover C.E."/>
            <person name="Arick M.A. 2nd"/>
            <person name="Thrash A."/>
            <person name="Conover J.L."/>
            <person name="Sanders W.S."/>
            <person name="Peterson D.G."/>
            <person name="Frelichowski J.E."/>
            <person name="Scheffler J.A."/>
            <person name="Scheffler B.E."/>
            <person name="Wendel J.F."/>
        </authorList>
    </citation>
    <scope>NUCLEOTIDE SEQUENCE [LARGE SCALE GENOMIC DNA]</scope>
    <source>
        <strain evidence="1">185</strain>
        <tissue evidence="1">Leaf</tissue>
    </source>
</reference>
<sequence length="23" mass="2584">MWKHPAAPFCYEPASLVPPFVPV</sequence>
<dbReference type="AlphaFoldDB" id="A0A7J8YAP6"/>
<name>A0A7J8YAP6_GOSAI</name>
<protein>
    <submittedName>
        <fullName evidence="1">Uncharacterized protein</fullName>
    </submittedName>
</protein>
<evidence type="ECO:0000313" key="2">
    <source>
        <dbReference type="Proteomes" id="UP000593577"/>
    </source>
</evidence>
<accession>A0A7J8YAP6</accession>
<proteinExistence type="predicted"/>
<keyword evidence="2" id="KW-1185">Reference proteome</keyword>
<evidence type="ECO:0000313" key="1">
    <source>
        <dbReference type="EMBL" id="MBA0696492.1"/>
    </source>
</evidence>
<organism evidence="1 2">
    <name type="scientific">Gossypium aridum</name>
    <name type="common">American cotton</name>
    <name type="synonym">Erioxylum aridum</name>
    <dbReference type="NCBI Taxonomy" id="34290"/>
    <lineage>
        <taxon>Eukaryota</taxon>
        <taxon>Viridiplantae</taxon>
        <taxon>Streptophyta</taxon>
        <taxon>Embryophyta</taxon>
        <taxon>Tracheophyta</taxon>
        <taxon>Spermatophyta</taxon>
        <taxon>Magnoliopsida</taxon>
        <taxon>eudicotyledons</taxon>
        <taxon>Gunneridae</taxon>
        <taxon>Pentapetalae</taxon>
        <taxon>rosids</taxon>
        <taxon>malvids</taxon>
        <taxon>Malvales</taxon>
        <taxon>Malvaceae</taxon>
        <taxon>Malvoideae</taxon>
        <taxon>Gossypium</taxon>
    </lineage>
</organism>
<comment type="caution">
    <text evidence="1">The sequence shown here is derived from an EMBL/GenBank/DDBJ whole genome shotgun (WGS) entry which is preliminary data.</text>
</comment>